<dbReference type="NCBIfam" id="TIGR00797">
    <property type="entry name" value="matE"/>
    <property type="match status" value="1"/>
</dbReference>
<evidence type="ECO:0000256" key="5">
    <source>
        <dbReference type="ARBA" id="ARBA00022475"/>
    </source>
</evidence>
<comment type="similarity">
    <text evidence="2">Belongs to the multi antimicrobial extrusion (MATE) (TC 2.A.66.1) family. MepA subfamily.</text>
</comment>
<dbReference type="EMBL" id="VSSQ01000121">
    <property type="protein sequence ID" value="MPL78913.1"/>
    <property type="molecule type" value="Genomic_DNA"/>
</dbReference>
<feature type="transmembrane region" description="Helical" evidence="10">
    <location>
        <begin position="199"/>
        <end position="221"/>
    </location>
</feature>
<feature type="transmembrane region" description="Helical" evidence="10">
    <location>
        <begin position="432"/>
        <end position="451"/>
    </location>
</feature>
<evidence type="ECO:0000256" key="9">
    <source>
        <dbReference type="ARBA" id="ARBA00023251"/>
    </source>
</evidence>
<comment type="subcellular location">
    <subcellularLocation>
        <location evidence="1">Cell membrane</location>
        <topology evidence="1">Multi-pass membrane protein</topology>
    </subcellularLocation>
</comment>
<dbReference type="InterPro" id="IPR045070">
    <property type="entry name" value="MATE_MepA-like"/>
</dbReference>
<evidence type="ECO:0000256" key="4">
    <source>
        <dbReference type="ARBA" id="ARBA00022448"/>
    </source>
</evidence>
<evidence type="ECO:0000256" key="2">
    <source>
        <dbReference type="ARBA" id="ARBA00008417"/>
    </source>
</evidence>
<dbReference type="GO" id="GO:0015297">
    <property type="term" value="F:antiporter activity"/>
    <property type="evidence" value="ECO:0007669"/>
    <property type="project" value="InterPro"/>
</dbReference>
<feature type="transmembrane region" description="Helical" evidence="10">
    <location>
        <begin position="143"/>
        <end position="164"/>
    </location>
</feature>
<evidence type="ECO:0000256" key="7">
    <source>
        <dbReference type="ARBA" id="ARBA00022989"/>
    </source>
</evidence>
<keyword evidence="9" id="KW-0046">Antibiotic resistance</keyword>
<feature type="transmembrane region" description="Helical" evidence="10">
    <location>
        <begin position="22"/>
        <end position="43"/>
    </location>
</feature>
<keyword evidence="6 10" id="KW-0812">Transmembrane</keyword>
<feature type="transmembrane region" description="Helical" evidence="10">
    <location>
        <begin position="176"/>
        <end position="193"/>
    </location>
</feature>
<feature type="transmembrane region" description="Helical" evidence="10">
    <location>
        <begin position="241"/>
        <end position="266"/>
    </location>
</feature>
<keyword evidence="4" id="KW-0813">Transport</keyword>
<keyword evidence="8 10" id="KW-0472">Membrane</keyword>
<evidence type="ECO:0000256" key="1">
    <source>
        <dbReference type="ARBA" id="ARBA00004651"/>
    </source>
</evidence>
<name>A0A644UJD7_9ZZZZ</name>
<evidence type="ECO:0000256" key="8">
    <source>
        <dbReference type="ARBA" id="ARBA00023136"/>
    </source>
</evidence>
<feature type="transmembrane region" description="Helical" evidence="10">
    <location>
        <begin position="374"/>
        <end position="396"/>
    </location>
</feature>
<feature type="transmembrane region" description="Helical" evidence="10">
    <location>
        <begin position="55"/>
        <end position="79"/>
    </location>
</feature>
<comment type="caution">
    <text evidence="11">The sequence shown here is derived from an EMBL/GenBank/DDBJ whole genome shotgun (WGS) entry which is preliminary data.</text>
</comment>
<dbReference type="PIRSF" id="PIRSF006603">
    <property type="entry name" value="DinF"/>
    <property type="match status" value="1"/>
</dbReference>
<dbReference type="GO" id="GO:0042910">
    <property type="term" value="F:xenobiotic transmembrane transporter activity"/>
    <property type="evidence" value="ECO:0007669"/>
    <property type="project" value="InterPro"/>
</dbReference>
<dbReference type="InterPro" id="IPR051327">
    <property type="entry name" value="MATE_MepA_subfamily"/>
</dbReference>
<evidence type="ECO:0000256" key="10">
    <source>
        <dbReference type="SAM" id="Phobius"/>
    </source>
</evidence>
<gene>
    <name evidence="11" type="primary">mepA_12</name>
    <name evidence="11" type="ORF">SDC9_24785</name>
</gene>
<dbReference type="PANTHER" id="PTHR43823:SF3">
    <property type="entry name" value="MULTIDRUG EXPORT PROTEIN MEPA"/>
    <property type="match status" value="1"/>
</dbReference>
<dbReference type="Pfam" id="PF01554">
    <property type="entry name" value="MatE"/>
    <property type="match status" value="2"/>
</dbReference>
<protein>
    <recommendedName>
        <fullName evidence="3">Multidrug export protein MepA</fullName>
    </recommendedName>
</protein>
<keyword evidence="5" id="KW-1003">Cell membrane</keyword>
<sequence length="463" mass="49664">MVINEIEDAGKNILGYEPINKLLKMFAGPAIISMLASSLYNIIDQIFIGHAVGYLGIAATTIAFPIVTIVMSVGTLLGVGGSAFAAIKLGEGNKKDAERILNTVAGVLLVVSLCLVVLGLLFLEPILTLFGATDATMLCSKQFGGVMIAIIPLTTYVIALANMARTDGNPRLSMRALVGGVIINIILAPIFIFSCGWGVLGAALATACAQAFSVCVLVWYFTKCGKMRFNKYDFFHPHRVLLNRVMAIGASSGLVQISATILQIVLNNSLLYYGNLETIGGDAAIGAMGIVMKVNMVFISICIGIGIGAQPIVGFNRGAEQYKRVKTVYKTAAKWATLITCIGWSCCMFMPHAILQIFGSGSSPGFLNFATDCMRLFLGGVFTAGFQIISTSYFQATGQPLKASILSLMRQFILLIPLIVMLPIWFGLYGILYAGVIADLISATCVFIFIYREMKKLDKLITA</sequence>
<dbReference type="GO" id="GO:0005886">
    <property type="term" value="C:plasma membrane"/>
    <property type="evidence" value="ECO:0007669"/>
    <property type="project" value="UniProtKB-SubCell"/>
</dbReference>
<evidence type="ECO:0000313" key="11">
    <source>
        <dbReference type="EMBL" id="MPL78913.1"/>
    </source>
</evidence>
<feature type="transmembrane region" description="Helical" evidence="10">
    <location>
        <begin position="296"/>
        <end position="315"/>
    </location>
</feature>
<feature type="transmembrane region" description="Helical" evidence="10">
    <location>
        <begin position="335"/>
        <end position="354"/>
    </location>
</feature>
<feature type="transmembrane region" description="Helical" evidence="10">
    <location>
        <begin position="408"/>
        <end position="426"/>
    </location>
</feature>
<organism evidence="11">
    <name type="scientific">bioreactor metagenome</name>
    <dbReference type="NCBI Taxonomy" id="1076179"/>
    <lineage>
        <taxon>unclassified sequences</taxon>
        <taxon>metagenomes</taxon>
        <taxon>ecological metagenomes</taxon>
    </lineage>
</organism>
<proteinExistence type="inferred from homology"/>
<accession>A0A644UJD7</accession>
<dbReference type="PANTHER" id="PTHR43823">
    <property type="entry name" value="SPORULATION PROTEIN YKVU"/>
    <property type="match status" value="1"/>
</dbReference>
<keyword evidence="7 10" id="KW-1133">Transmembrane helix</keyword>
<dbReference type="AlphaFoldDB" id="A0A644UJD7"/>
<evidence type="ECO:0000256" key="6">
    <source>
        <dbReference type="ARBA" id="ARBA00022692"/>
    </source>
</evidence>
<dbReference type="InterPro" id="IPR002528">
    <property type="entry name" value="MATE_fam"/>
</dbReference>
<feature type="transmembrane region" description="Helical" evidence="10">
    <location>
        <begin position="100"/>
        <end position="123"/>
    </location>
</feature>
<reference evidence="11" key="1">
    <citation type="submission" date="2019-08" db="EMBL/GenBank/DDBJ databases">
        <authorList>
            <person name="Kucharzyk K."/>
            <person name="Murdoch R.W."/>
            <person name="Higgins S."/>
            <person name="Loffler F."/>
        </authorList>
    </citation>
    <scope>NUCLEOTIDE SEQUENCE</scope>
</reference>
<dbReference type="InterPro" id="IPR048279">
    <property type="entry name" value="MdtK-like"/>
</dbReference>
<dbReference type="GO" id="GO:0046677">
    <property type="term" value="P:response to antibiotic"/>
    <property type="evidence" value="ECO:0007669"/>
    <property type="project" value="UniProtKB-KW"/>
</dbReference>
<evidence type="ECO:0000256" key="3">
    <source>
        <dbReference type="ARBA" id="ARBA00022106"/>
    </source>
</evidence>
<dbReference type="CDD" id="cd13143">
    <property type="entry name" value="MATE_MepA_like"/>
    <property type="match status" value="1"/>
</dbReference>